<dbReference type="SUPFAM" id="SSF57701">
    <property type="entry name" value="Zn2/Cys6 DNA-binding domain"/>
    <property type="match status" value="1"/>
</dbReference>
<proteinExistence type="predicted"/>
<feature type="region of interest" description="Disordered" evidence="6">
    <location>
        <begin position="72"/>
        <end position="94"/>
    </location>
</feature>
<evidence type="ECO:0000256" key="4">
    <source>
        <dbReference type="ARBA" id="ARBA00023163"/>
    </source>
</evidence>
<evidence type="ECO:0000256" key="5">
    <source>
        <dbReference type="ARBA" id="ARBA00023242"/>
    </source>
</evidence>
<evidence type="ECO:0000256" key="6">
    <source>
        <dbReference type="SAM" id="MobiDB-lite"/>
    </source>
</evidence>
<sequence>MAEPSSNPRGARGSYANLICLKCRGRKIKCALPDNVEIQPSDIPQPPDRACARCKSLNLECIVQRTILGRPAAKRRRDGNASVSAPELSPKEADEEVKDYLVAGVRDSATPSSRGDNQRPPPIAGEIFKTMVSPSHLASVLLANDRRFGISIPSPTPQAPPSLSRLVSSGMAAMLDENLPWHRFYLPIIPTLVSLRPQLSSETRAFENKATKLLFALLALLAIDAPVNRLKEDQQLRGHLKTAVAYYGQVFLFDPPTHHHTVAALTLLSEYHPAALINTQSAACTSVKAHLYIALTYRIAERLGMDSAVTKLQDFLDGKPPGENFNIDAHVTDALQWCRILIDDAFVDGFTGHTSEQQWEVHRKAYLIIQTVEAVMQFRPPTVAIYYHFWYLKGMCIHMRSVAMMKSARKDLAKLFDITQEIEQITTQEKNNIIAQRPIAMTEDEIEAASAARILLDLHMDKINYAIVGAATFAAIMHGVSKAEWFSPKEALQISDLAVEKLKDLQLGKNHDTAPFLMRYLVARPHSFERLMYDFIQIAGNLKLVDVPHLPPVRQYALQLLFDCKVMVEENAIRLKGLNMLHPSIDSQLKFFTDCADKLDAMATTPCRSAETAFADGCLNAASAKFVRCLRAILAEWKATLAENTAHYMPKLDEHVEPLATFDVYDDSAFDVLFNQWSSWPQAGMLDLSSMGQGG</sequence>
<dbReference type="PANTHER" id="PTHR31845:SF17">
    <property type="entry name" value="ZN(II)2CYS6 TRANSCRIPTION FACTOR (EUROFUNG)"/>
    <property type="match status" value="1"/>
</dbReference>
<keyword evidence="3" id="KW-0238">DNA-binding</keyword>
<dbReference type="CDD" id="cd00067">
    <property type="entry name" value="GAL4"/>
    <property type="match status" value="1"/>
</dbReference>
<evidence type="ECO:0000256" key="1">
    <source>
        <dbReference type="ARBA" id="ARBA00004123"/>
    </source>
</evidence>
<dbReference type="GO" id="GO:0008270">
    <property type="term" value="F:zinc ion binding"/>
    <property type="evidence" value="ECO:0007669"/>
    <property type="project" value="InterPro"/>
</dbReference>
<dbReference type="OrthoDB" id="2129491at2759"/>
<protein>
    <recommendedName>
        <fullName evidence="7">Zn(2)-C6 fungal-type domain-containing protein</fullName>
    </recommendedName>
</protein>
<evidence type="ECO:0000313" key="8">
    <source>
        <dbReference type="Proteomes" id="UP000504637"/>
    </source>
</evidence>
<keyword evidence="4" id="KW-0804">Transcription</keyword>
<dbReference type="GO" id="GO:0000981">
    <property type="term" value="F:DNA-binding transcription factor activity, RNA polymerase II-specific"/>
    <property type="evidence" value="ECO:0007669"/>
    <property type="project" value="InterPro"/>
</dbReference>
<dbReference type="RefSeq" id="XP_033463416.1">
    <property type="nucleotide sequence ID" value="XM_033598919.1"/>
</dbReference>
<reference evidence="9" key="3">
    <citation type="submission" date="2025-08" db="UniProtKB">
        <authorList>
            <consortium name="RefSeq"/>
        </authorList>
    </citation>
    <scope>IDENTIFICATION</scope>
    <source>
        <strain evidence="9">CBS 342.82</strain>
    </source>
</reference>
<dbReference type="PROSITE" id="PS50048">
    <property type="entry name" value="ZN2_CY6_FUNGAL_2"/>
    <property type="match status" value="1"/>
</dbReference>
<dbReference type="AlphaFoldDB" id="A0A6J3MEF0"/>
<comment type="subcellular location">
    <subcellularLocation>
        <location evidence="1">Nucleus</location>
    </subcellularLocation>
</comment>
<name>A0A6J3MEF0_9PEZI</name>
<dbReference type="InterPro" id="IPR001138">
    <property type="entry name" value="Zn2Cys6_DnaBD"/>
</dbReference>
<evidence type="ECO:0000313" key="9">
    <source>
        <dbReference type="RefSeq" id="XP_033463416.1"/>
    </source>
</evidence>
<dbReference type="InterPro" id="IPR051089">
    <property type="entry name" value="prtT"/>
</dbReference>
<reference evidence="9" key="2">
    <citation type="submission" date="2020-04" db="EMBL/GenBank/DDBJ databases">
        <authorList>
            <consortium name="NCBI Genome Project"/>
        </authorList>
    </citation>
    <scope>NUCLEOTIDE SEQUENCE</scope>
    <source>
        <strain evidence="9">CBS 342.82</strain>
    </source>
</reference>
<dbReference type="Proteomes" id="UP000504637">
    <property type="component" value="Unplaced"/>
</dbReference>
<dbReference type="GeneID" id="54356718"/>
<reference evidence="9" key="1">
    <citation type="submission" date="2020-01" db="EMBL/GenBank/DDBJ databases">
        <authorList>
            <consortium name="DOE Joint Genome Institute"/>
            <person name="Haridas S."/>
            <person name="Albert R."/>
            <person name="Binder M."/>
            <person name="Bloem J."/>
            <person name="Labutti K."/>
            <person name="Salamov A."/>
            <person name="Andreopoulos B."/>
            <person name="Baker S.E."/>
            <person name="Barry K."/>
            <person name="Bills G."/>
            <person name="Bluhm B.H."/>
            <person name="Cannon C."/>
            <person name="Castanera R."/>
            <person name="Culley D.E."/>
            <person name="Daum C."/>
            <person name="Ezra D."/>
            <person name="Gonzalez J.B."/>
            <person name="Henrissat B."/>
            <person name="Kuo A."/>
            <person name="Liang C."/>
            <person name="Lipzen A."/>
            <person name="Lutzoni F."/>
            <person name="Magnuson J."/>
            <person name="Mondo S."/>
            <person name="Nolan M."/>
            <person name="Ohm R."/>
            <person name="Pangilinan J."/>
            <person name="Park H.-J."/>
            <person name="Ramirez L."/>
            <person name="Alfaro M."/>
            <person name="Sun H."/>
            <person name="Tritt A."/>
            <person name="Yoshinaga Y."/>
            <person name="Zwiers L.-H."/>
            <person name="Turgeon B.G."/>
            <person name="Goodwin S.B."/>
            <person name="Spatafora J.W."/>
            <person name="Crous P.W."/>
            <person name="Grigoriev I.V."/>
        </authorList>
    </citation>
    <scope>NUCLEOTIDE SEQUENCE</scope>
    <source>
        <strain evidence="9">CBS 342.82</strain>
    </source>
</reference>
<evidence type="ECO:0000259" key="7">
    <source>
        <dbReference type="PROSITE" id="PS50048"/>
    </source>
</evidence>
<dbReference type="Gene3D" id="4.10.240.10">
    <property type="entry name" value="Zn(2)-C6 fungal-type DNA-binding domain"/>
    <property type="match status" value="1"/>
</dbReference>
<dbReference type="InterPro" id="IPR036864">
    <property type="entry name" value="Zn2-C6_fun-type_DNA-bd_sf"/>
</dbReference>
<keyword evidence="5" id="KW-0539">Nucleus</keyword>
<gene>
    <name evidence="9" type="ORF">K489DRAFT_114266</name>
</gene>
<evidence type="ECO:0000256" key="3">
    <source>
        <dbReference type="ARBA" id="ARBA00023125"/>
    </source>
</evidence>
<keyword evidence="8" id="KW-1185">Reference proteome</keyword>
<organism evidence="9">
    <name type="scientific">Dissoconium aciculare CBS 342.82</name>
    <dbReference type="NCBI Taxonomy" id="1314786"/>
    <lineage>
        <taxon>Eukaryota</taxon>
        <taxon>Fungi</taxon>
        <taxon>Dikarya</taxon>
        <taxon>Ascomycota</taxon>
        <taxon>Pezizomycotina</taxon>
        <taxon>Dothideomycetes</taxon>
        <taxon>Dothideomycetidae</taxon>
        <taxon>Mycosphaerellales</taxon>
        <taxon>Dissoconiaceae</taxon>
        <taxon>Dissoconium</taxon>
    </lineage>
</organism>
<accession>A0A6J3MEF0</accession>
<dbReference type="GO" id="GO:0005634">
    <property type="term" value="C:nucleus"/>
    <property type="evidence" value="ECO:0007669"/>
    <property type="project" value="UniProtKB-SubCell"/>
</dbReference>
<evidence type="ECO:0000256" key="2">
    <source>
        <dbReference type="ARBA" id="ARBA00023015"/>
    </source>
</evidence>
<keyword evidence="2" id="KW-0805">Transcription regulation</keyword>
<feature type="domain" description="Zn(2)-C6 fungal-type" evidence="7">
    <location>
        <begin position="19"/>
        <end position="63"/>
    </location>
</feature>
<dbReference type="PANTHER" id="PTHR31845">
    <property type="entry name" value="FINGER DOMAIN PROTEIN, PUTATIVE-RELATED"/>
    <property type="match status" value="1"/>
</dbReference>
<dbReference type="GO" id="GO:0000976">
    <property type="term" value="F:transcription cis-regulatory region binding"/>
    <property type="evidence" value="ECO:0007669"/>
    <property type="project" value="TreeGrafter"/>
</dbReference>